<dbReference type="GO" id="GO:0008757">
    <property type="term" value="F:S-adenosylmethionine-dependent methyltransferase activity"/>
    <property type="evidence" value="ECO:0007669"/>
    <property type="project" value="InterPro"/>
</dbReference>
<dbReference type="STRING" id="1300347.I601_0835"/>
<name>A0A1A9GIF2_9ACTN</name>
<protein>
    <recommendedName>
        <fullName evidence="1">Methyltransferase type 11 domain-containing protein</fullName>
    </recommendedName>
</protein>
<dbReference type="PANTHER" id="PTHR42912">
    <property type="entry name" value="METHYLTRANSFERASE"/>
    <property type="match status" value="1"/>
</dbReference>
<keyword evidence="3" id="KW-1185">Reference proteome</keyword>
<dbReference type="KEGG" id="ndk:I601_0835"/>
<gene>
    <name evidence="2" type="ORF">I601_0835</name>
</gene>
<evidence type="ECO:0000313" key="2">
    <source>
        <dbReference type="EMBL" id="ANH37281.1"/>
    </source>
</evidence>
<evidence type="ECO:0000313" key="3">
    <source>
        <dbReference type="Proteomes" id="UP000077868"/>
    </source>
</evidence>
<dbReference type="Gene3D" id="3.40.50.150">
    <property type="entry name" value="Vaccinia Virus protein VP39"/>
    <property type="match status" value="1"/>
</dbReference>
<organism evidence="2 3">
    <name type="scientific">Nocardioides dokdonensis FR1436</name>
    <dbReference type="NCBI Taxonomy" id="1300347"/>
    <lineage>
        <taxon>Bacteria</taxon>
        <taxon>Bacillati</taxon>
        <taxon>Actinomycetota</taxon>
        <taxon>Actinomycetes</taxon>
        <taxon>Propionibacteriales</taxon>
        <taxon>Nocardioidaceae</taxon>
        <taxon>Nocardioides</taxon>
    </lineage>
</organism>
<dbReference type="PANTHER" id="PTHR42912:SF95">
    <property type="entry name" value="METHYLTRANSFERASE TYPE 11 DOMAIN-CONTAINING PROTEIN"/>
    <property type="match status" value="1"/>
</dbReference>
<dbReference type="InterPro" id="IPR013216">
    <property type="entry name" value="Methyltransf_11"/>
</dbReference>
<accession>A0A1A9GIF2</accession>
<reference evidence="2 3" key="1">
    <citation type="submission" date="2016-03" db="EMBL/GenBank/DDBJ databases">
        <title>Complete genome sequence of a soil Actinobacterium, Nocardioides dokdonensis FR1436.</title>
        <authorList>
            <person name="Kwon S.-K."/>
            <person name="Kim K."/>
            <person name="Kim J.F."/>
        </authorList>
    </citation>
    <scope>NUCLEOTIDE SEQUENCE [LARGE SCALE GENOMIC DNA]</scope>
    <source>
        <strain evidence="2 3">FR1436</strain>
    </source>
</reference>
<dbReference type="InterPro" id="IPR029063">
    <property type="entry name" value="SAM-dependent_MTases_sf"/>
</dbReference>
<dbReference type="Pfam" id="PF08241">
    <property type="entry name" value="Methyltransf_11"/>
    <property type="match status" value="1"/>
</dbReference>
<dbReference type="CDD" id="cd02440">
    <property type="entry name" value="AdoMet_MTases"/>
    <property type="match status" value="1"/>
</dbReference>
<evidence type="ECO:0000259" key="1">
    <source>
        <dbReference type="Pfam" id="PF08241"/>
    </source>
</evidence>
<dbReference type="InterPro" id="IPR050508">
    <property type="entry name" value="Methyltransf_Superfamily"/>
</dbReference>
<sequence>MLDLGCGTGFHLGRLARTSATVTGVEPHPDLRAIAARRTRRLPEVRVLEGTAQAVPLPDASIDVVHARWAYFFGPGSEPGLVELARVARPGAAAYVIDNDASRSTFGGWFARGFPEHASPEAKHEFWAGQGWQREPVLTRWAFASRADLESVVRIELPGPVAEEALAEHLAAGGGTEVEYAVDVWWRRF</sequence>
<proteinExistence type="predicted"/>
<dbReference type="SUPFAM" id="SSF53335">
    <property type="entry name" value="S-adenosyl-L-methionine-dependent methyltransferases"/>
    <property type="match status" value="1"/>
</dbReference>
<dbReference type="PATRIC" id="fig|1300347.3.peg.835"/>
<dbReference type="Proteomes" id="UP000077868">
    <property type="component" value="Chromosome"/>
</dbReference>
<feature type="domain" description="Methyltransferase type 11" evidence="1">
    <location>
        <begin position="2"/>
        <end position="94"/>
    </location>
</feature>
<dbReference type="EMBL" id="CP015079">
    <property type="protein sequence ID" value="ANH37281.1"/>
    <property type="molecule type" value="Genomic_DNA"/>
</dbReference>
<dbReference type="AlphaFoldDB" id="A0A1A9GIF2"/>